<keyword evidence="3 15" id="KW-0964">Secreted</keyword>
<dbReference type="CDD" id="cd21175">
    <property type="entry name" value="LPMO_AA9"/>
    <property type="match status" value="1"/>
</dbReference>
<evidence type="ECO:0000259" key="17">
    <source>
        <dbReference type="Pfam" id="PF03443"/>
    </source>
</evidence>
<comment type="similarity">
    <text evidence="13">Belongs to the polysaccharide monooxygenase AA9 family.</text>
</comment>
<keyword evidence="12 15" id="KW-0624">Polysaccharide degradation</keyword>
<evidence type="ECO:0000256" key="5">
    <source>
        <dbReference type="ARBA" id="ARBA00022729"/>
    </source>
</evidence>
<dbReference type="OrthoDB" id="3238762at2759"/>
<dbReference type="GO" id="GO:0046872">
    <property type="term" value="F:metal ion binding"/>
    <property type="evidence" value="ECO:0007669"/>
    <property type="project" value="UniProtKB-KW"/>
</dbReference>
<evidence type="ECO:0000256" key="6">
    <source>
        <dbReference type="ARBA" id="ARBA00023001"/>
    </source>
</evidence>
<keyword evidence="4" id="KW-0479">Metal-binding</keyword>
<evidence type="ECO:0000256" key="3">
    <source>
        <dbReference type="ARBA" id="ARBA00022525"/>
    </source>
</evidence>
<protein>
    <recommendedName>
        <fullName evidence="15">AA9 family lytic polysaccharide monooxygenase</fullName>
        <ecNumber evidence="15">1.14.99.56</ecNumber>
    </recommendedName>
    <alternativeName>
        <fullName evidence="15">Endo-beta-1,4-glucanase</fullName>
    </alternativeName>
    <alternativeName>
        <fullName evidence="15">Glycosyl hydrolase 61 family protein</fullName>
    </alternativeName>
</protein>
<dbReference type="EMBL" id="MU157889">
    <property type="protein sequence ID" value="KAF9525077.1"/>
    <property type="molecule type" value="Genomic_DNA"/>
</dbReference>
<dbReference type="PANTHER" id="PTHR33353">
    <property type="entry name" value="PUTATIVE (AFU_ORTHOLOGUE AFUA_1G12560)-RELATED"/>
    <property type="match status" value="1"/>
</dbReference>
<comment type="domain">
    <text evidence="15">Has a modular structure: an endo-beta-1,4-glucanase catalytic module at the N-terminus, a linker rich in serines and threonines, and a C-terminal carbohydrate-binding module (CBM).</text>
</comment>
<comment type="catalytic activity">
    <reaction evidence="14 15">
        <text>[(1-&gt;4)-beta-D-glucosyl]n+m + reduced acceptor + O2 = 4-dehydro-beta-D-glucosyl-[(1-&gt;4)-beta-D-glucosyl]n-1 + [(1-&gt;4)-beta-D-glucosyl]m + acceptor + H2O.</text>
        <dbReference type="EC" id="1.14.99.56"/>
    </reaction>
</comment>
<evidence type="ECO:0000256" key="14">
    <source>
        <dbReference type="ARBA" id="ARBA00045077"/>
    </source>
</evidence>
<evidence type="ECO:0000313" key="19">
    <source>
        <dbReference type="Proteomes" id="UP000807306"/>
    </source>
</evidence>
<dbReference type="InterPro" id="IPR049892">
    <property type="entry name" value="AA9"/>
</dbReference>
<dbReference type="GO" id="GO:0008810">
    <property type="term" value="F:cellulase activity"/>
    <property type="evidence" value="ECO:0007669"/>
    <property type="project" value="UniProtKB-UniRule"/>
</dbReference>
<name>A0A9P6JL90_9AGAR</name>
<dbReference type="AlphaFoldDB" id="A0A9P6JL90"/>
<feature type="domain" description="Auxiliary Activity family 9 catalytic" evidence="17">
    <location>
        <begin position="19"/>
        <end position="220"/>
    </location>
</feature>
<gene>
    <name evidence="18" type="ORF">CPB83DRAFT_772815</name>
</gene>
<evidence type="ECO:0000256" key="12">
    <source>
        <dbReference type="ARBA" id="ARBA00023326"/>
    </source>
</evidence>
<keyword evidence="10 15" id="KW-1015">Disulfide bond</keyword>
<evidence type="ECO:0000256" key="10">
    <source>
        <dbReference type="ARBA" id="ARBA00023157"/>
    </source>
</evidence>
<dbReference type="Proteomes" id="UP000807306">
    <property type="component" value="Unassembled WGS sequence"/>
</dbReference>
<sequence length="273" mass="28264">MRFSSFASIATLVASALAHSTFQQLWINGVDAGTSCARLPTSNSPIGTQASNLACNTYTSSSNVCSIKPGDKVTVEMHQQPNQRTCSNEAIGGQHYGPVLVYMGAVADAKSANPASVGWFKVSESGLVSNNPDYFAVQVLNDNCGHYTFTVPDVAPGDYLIRAEVIALHVASSSGGAQHYPGCFQVTVGGSGTARPATVKFPGAYSNSDPGILVNIHQSLATYKIPGPTPYGFTAPPIATTAWQPKATWNTALQPASVPTTTPAPGATGIGNA</sequence>
<evidence type="ECO:0000256" key="4">
    <source>
        <dbReference type="ARBA" id="ARBA00022723"/>
    </source>
</evidence>
<evidence type="ECO:0000256" key="7">
    <source>
        <dbReference type="ARBA" id="ARBA00023002"/>
    </source>
</evidence>
<reference evidence="18" key="1">
    <citation type="submission" date="2020-11" db="EMBL/GenBank/DDBJ databases">
        <authorList>
            <consortium name="DOE Joint Genome Institute"/>
            <person name="Ahrendt S."/>
            <person name="Riley R."/>
            <person name="Andreopoulos W."/>
            <person name="Labutti K."/>
            <person name="Pangilinan J."/>
            <person name="Ruiz-Duenas F.J."/>
            <person name="Barrasa J.M."/>
            <person name="Sanchez-Garcia M."/>
            <person name="Camarero S."/>
            <person name="Miyauchi S."/>
            <person name="Serrano A."/>
            <person name="Linde D."/>
            <person name="Babiker R."/>
            <person name="Drula E."/>
            <person name="Ayuso-Fernandez I."/>
            <person name="Pacheco R."/>
            <person name="Padilla G."/>
            <person name="Ferreira P."/>
            <person name="Barriuso J."/>
            <person name="Kellner H."/>
            <person name="Castanera R."/>
            <person name="Alfaro M."/>
            <person name="Ramirez L."/>
            <person name="Pisabarro A.G."/>
            <person name="Kuo A."/>
            <person name="Tritt A."/>
            <person name="Lipzen A."/>
            <person name="He G."/>
            <person name="Yan M."/>
            <person name="Ng V."/>
            <person name="Cullen D."/>
            <person name="Martin F."/>
            <person name="Rosso M.-N."/>
            <person name="Henrissat B."/>
            <person name="Hibbett D."/>
            <person name="Martinez A.T."/>
            <person name="Grigoriev I.V."/>
        </authorList>
    </citation>
    <scope>NUCLEOTIDE SEQUENCE</scope>
    <source>
        <strain evidence="18">CBS 506.95</strain>
    </source>
</reference>
<dbReference type="PANTHER" id="PTHR33353:SF9">
    <property type="entry name" value="ENDOGLUCANASE II"/>
    <property type="match status" value="1"/>
</dbReference>
<dbReference type="GO" id="GO:0030245">
    <property type="term" value="P:cellulose catabolic process"/>
    <property type="evidence" value="ECO:0007669"/>
    <property type="project" value="UniProtKB-UniRule"/>
</dbReference>
<keyword evidence="18" id="KW-0378">Hydrolase</keyword>
<evidence type="ECO:0000256" key="13">
    <source>
        <dbReference type="ARBA" id="ARBA00044502"/>
    </source>
</evidence>
<accession>A0A9P6JL90</accession>
<comment type="cofactor">
    <cofactor evidence="1">
        <name>Cu(2+)</name>
        <dbReference type="ChEBI" id="CHEBI:29036"/>
    </cofactor>
</comment>
<keyword evidence="8" id="KW-0186">Copper</keyword>
<keyword evidence="6 15" id="KW-0136">Cellulose degradation</keyword>
<keyword evidence="11 15" id="KW-0119">Carbohydrate metabolism</keyword>
<evidence type="ECO:0000256" key="11">
    <source>
        <dbReference type="ARBA" id="ARBA00023277"/>
    </source>
</evidence>
<evidence type="ECO:0000256" key="8">
    <source>
        <dbReference type="ARBA" id="ARBA00023008"/>
    </source>
</evidence>
<evidence type="ECO:0000256" key="15">
    <source>
        <dbReference type="RuleBase" id="RU368122"/>
    </source>
</evidence>
<dbReference type="Pfam" id="PF03443">
    <property type="entry name" value="AA9"/>
    <property type="match status" value="1"/>
</dbReference>
<organism evidence="18 19">
    <name type="scientific">Crepidotus variabilis</name>
    <dbReference type="NCBI Taxonomy" id="179855"/>
    <lineage>
        <taxon>Eukaryota</taxon>
        <taxon>Fungi</taxon>
        <taxon>Dikarya</taxon>
        <taxon>Basidiomycota</taxon>
        <taxon>Agaricomycotina</taxon>
        <taxon>Agaricomycetes</taxon>
        <taxon>Agaricomycetidae</taxon>
        <taxon>Agaricales</taxon>
        <taxon>Agaricineae</taxon>
        <taxon>Crepidotaceae</taxon>
        <taxon>Crepidotus</taxon>
    </lineage>
</organism>
<evidence type="ECO:0000313" key="18">
    <source>
        <dbReference type="EMBL" id="KAF9525077.1"/>
    </source>
</evidence>
<dbReference type="GO" id="GO:0005576">
    <property type="term" value="C:extracellular region"/>
    <property type="evidence" value="ECO:0007669"/>
    <property type="project" value="UniProtKB-SubCell"/>
</dbReference>
<comment type="caution">
    <text evidence="18">The sequence shown here is derived from an EMBL/GenBank/DDBJ whole genome shotgun (WGS) entry which is preliminary data.</text>
</comment>
<dbReference type="SUPFAM" id="SSF117074">
    <property type="entry name" value="Hypothetical protein PA1324"/>
    <property type="match status" value="1"/>
</dbReference>
<feature type="chain" id="PRO_5040347987" description="AA9 family lytic polysaccharide monooxygenase" evidence="16">
    <location>
        <begin position="19"/>
        <end position="273"/>
    </location>
</feature>
<keyword evidence="19" id="KW-1185">Reference proteome</keyword>
<comment type="function">
    <text evidence="15">Lytic polysaccharide monooxygenase (LMPO) that depolymerizes crystalline and amorphous polysaccharides via the oxidation of scissile alpha- or beta-(1-4)-glycosidic bonds, yielding C1 and/or C4 oxidation products. Catalysis by LPMOs requires the reduction of the active-site copper from Cu(II) to Cu(I) by a reducing agent and H(2)O(2) or O(2) as a cosubstrate.</text>
</comment>
<dbReference type="EC" id="1.14.99.56" evidence="15"/>
<keyword evidence="7" id="KW-0560">Oxidoreductase</keyword>
<proteinExistence type="inferred from homology"/>
<feature type="signal peptide" evidence="16">
    <location>
        <begin position="1"/>
        <end position="18"/>
    </location>
</feature>
<dbReference type="GO" id="GO:0004497">
    <property type="term" value="F:monooxygenase activity"/>
    <property type="evidence" value="ECO:0007669"/>
    <property type="project" value="UniProtKB-KW"/>
</dbReference>
<dbReference type="GO" id="GO:0030248">
    <property type="term" value="F:cellulose binding"/>
    <property type="evidence" value="ECO:0007669"/>
    <property type="project" value="UniProtKB-UniRule"/>
</dbReference>
<evidence type="ECO:0000256" key="1">
    <source>
        <dbReference type="ARBA" id="ARBA00001973"/>
    </source>
</evidence>
<evidence type="ECO:0000256" key="16">
    <source>
        <dbReference type="SAM" id="SignalP"/>
    </source>
</evidence>
<keyword evidence="5 16" id="KW-0732">Signal</keyword>
<evidence type="ECO:0000256" key="9">
    <source>
        <dbReference type="ARBA" id="ARBA00023033"/>
    </source>
</evidence>
<comment type="subcellular location">
    <subcellularLocation>
        <location evidence="2 15">Secreted</location>
    </subcellularLocation>
</comment>
<keyword evidence="9" id="KW-0503">Monooxygenase</keyword>
<dbReference type="Gene3D" id="2.70.50.70">
    <property type="match status" value="1"/>
</dbReference>
<evidence type="ECO:0000256" key="2">
    <source>
        <dbReference type="ARBA" id="ARBA00004613"/>
    </source>
</evidence>
<dbReference type="InterPro" id="IPR005103">
    <property type="entry name" value="AA9_LPMO"/>
</dbReference>